<evidence type="ECO:0000256" key="6">
    <source>
        <dbReference type="ARBA" id="ARBA00023237"/>
    </source>
</evidence>
<gene>
    <name evidence="8" type="ORF">QQ020_14715</name>
</gene>
<evidence type="ECO:0000313" key="8">
    <source>
        <dbReference type="EMBL" id="MDN5213319.1"/>
    </source>
</evidence>
<evidence type="ECO:0000256" key="5">
    <source>
        <dbReference type="ARBA" id="ARBA00023136"/>
    </source>
</evidence>
<dbReference type="Gene3D" id="2.40.170.20">
    <property type="entry name" value="TonB-dependent receptor, beta-barrel domain"/>
    <property type="match status" value="1"/>
</dbReference>
<keyword evidence="3" id="KW-1134">Transmembrane beta strand</keyword>
<keyword evidence="2" id="KW-0813">Transport</keyword>
<dbReference type="Proteomes" id="UP001172083">
    <property type="component" value="Unassembled WGS sequence"/>
</dbReference>
<dbReference type="InterPro" id="IPR057601">
    <property type="entry name" value="Oar-like_b-barrel"/>
</dbReference>
<dbReference type="InterPro" id="IPR036942">
    <property type="entry name" value="Beta-barrel_TonB_sf"/>
</dbReference>
<proteinExistence type="predicted"/>
<keyword evidence="5" id="KW-0472">Membrane</keyword>
<dbReference type="Pfam" id="PF13620">
    <property type="entry name" value="CarboxypepD_reg"/>
    <property type="match status" value="1"/>
</dbReference>
<organism evidence="8 9">
    <name type="scientific">Agaribacillus aureus</name>
    <dbReference type="NCBI Taxonomy" id="3051825"/>
    <lineage>
        <taxon>Bacteria</taxon>
        <taxon>Pseudomonadati</taxon>
        <taxon>Bacteroidota</taxon>
        <taxon>Cytophagia</taxon>
        <taxon>Cytophagales</taxon>
        <taxon>Splendidivirgaceae</taxon>
        <taxon>Agaribacillus</taxon>
    </lineage>
</organism>
<accession>A0ABT8L6E4</accession>
<evidence type="ECO:0000313" key="9">
    <source>
        <dbReference type="Proteomes" id="UP001172083"/>
    </source>
</evidence>
<evidence type="ECO:0000259" key="7">
    <source>
        <dbReference type="Pfam" id="PF25183"/>
    </source>
</evidence>
<keyword evidence="9" id="KW-1185">Reference proteome</keyword>
<dbReference type="EMBL" id="JAUJEB010000002">
    <property type="protein sequence ID" value="MDN5213319.1"/>
    <property type="molecule type" value="Genomic_DNA"/>
</dbReference>
<keyword evidence="6" id="KW-0998">Cell outer membrane</keyword>
<comment type="caution">
    <text evidence="8">The sequence shown here is derived from an EMBL/GenBank/DDBJ whole genome shotgun (WGS) entry which is preliminary data.</text>
</comment>
<dbReference type="Pfam" id="PF25183">
    <property type="entry name" value="OMP_b-brl_4"/>
    <property type="match status" value="1"/>
</dbReference>
<dbReference type="SUPFAM" id="SSF49464">
    <property type="entry name" value="Carboxypeptidase regulatory domain-like"/>
    <property type="match status" value="1"/>
</dbReference>
<reference evidence="8" key="1">
    <citation type="submission" date="2023-06" db="EMBL/GenBank/DDBJ databases">
        <title>Genomic of Agaribacillus aureum.</title>
        <authorList>
            <person name="Wang G."/>
        </authorList>
    </citation>
    <scope>NUCLEOTIDE SEQUENCE</scope>
    <source>
        <strain evidence="8">BMA12</strain>
    </source>
</reference>
<dbReference type="PANTHER" id="PTHR30069">
    <property type="entry name" value="TONB-DEPENDENT OUTER MEMBRANE RECEPTOR"/>
    <property type="match status" value="1"/>
</dbReference>
<evidence type="ECO:0000256" key="2">
    <source>
        <dbReference type="ARBA" id="ARBA00022448"/>
    </source>
</evidence>
<protein>
    <submittedName>
        <fullName evidence="8">TonB-dependent receptor</fullName>
    </submittedName>
</protein>
<dbReference type="InterPro" id="IPR039426">
    <property type="entry name" value="TonB-dep_rcpt-like"/>
</dbReference>
<evidence type="ECO:0000256" key="4">
    <source>
        <dbReference type="ARBA" id="ARBA00022692"/>
    </source>
</evidence>
<comment type="subcellular location">
    <subcellularLocation>
        <location evidence="1">Cell outer membrane</location>
        <topology evidence="1">Multi-pass membrane protein</topology>
    </subcellularLocation>
</comment>
<keyword evidence="4" id="KW-0812">Transmembrane</keyword>
<dbReference type="SUPFAM" id="SSF56935">
    <property type="entry name" value="Porins"/>
    <property type="match status" value="1"/>
</dbReference>
<dbReference type="RefSeq" id="WP_346758658.1">
    <property type="nucleotide sequence ID" value="NZ_JAUJEB010000002.1"/>
</dbReference>
<feature type="domain" description="TonB-dependent transporter Oar-like beta-barrel" evidence="7">
    <location>
        <begin position="237"/>
        <end position="1020"/>
    </location>
</feature>
<dbReference type="Gene3D" id="2.60.40.1120">
    <property type="entry name" value="Carboxypeptidase-like, regulatory domain"/>
    <property type="match status" value="1"/>
</dbReference>
<keyword evidence="8" id="KW-0675">Receptor</keyword>
<dbReference type="PANTHER" id="PTHR30069:SF46">
    <property type="entry name" value="OAR PROTEIN"/>
    <property type="match status" value="1"/>
</dbReference>
<dbReference type="InterPro" id="IPR008969">
    <property type="entry name" value="CarboxyPept-like_regulatory"/>
</dbReference>
<sequence length="1078" mass="120037">MVFKFTPTLGGILLCLSVLAICHTTQAQGTDASIAGKAIDIKSGGVPGASVVIRNESTGFQTGTVTNVDGKYELKQLPVGGPYSVEISSVGYGTQKKTGFQLNQGDNVIVNFEMSESTTALKEIVVTGNSFKSRNDRLSGATSVSAQDVQKLPTANRNFNNLAALSPLVGSGQNIGGLDSRTNAVTIDGITAKESSFGGQGSAPYTLSLEALREFEVVSNVYDVTEGRSTGGAVRAVSKSGTNEFHGSVFGYFWDARLAADENLRGQEVIGETKKQRGFSLGGPIIKDKLHFFVAYDGERFEESYSLWNNSDDPDVYLTSGSVARSGRISPQDMDRLLNILRNGPYNVGDQQQIGQFQRDVSTDTYFAKLDWQINDNHKLTARYIGSEFLRPSRNNSDIGRQGILESTYDFEDNSDNFLLSLRSQLKPNLSNDLKLGYHFHNRGNFLSTGRSPQLWIAGQSLLSTGEMADFQLIARYNRWTPELQENQIYTLIDNVYFTKGRFDFIFGTENTITRTNGIYTHDTAGRFDFSSIEALEANEPDRFRRKHQNPGQELDGPVETGLVELSLYGQVSTEISANVNASFGLRYDLAIFSTAADYNPVLDQELGLRNDVKPVDVDNIQPRLNINWDVNGRGRDIVTAGAGWFMGQTTTRPYIYSLIDNGIRFTGVDISKGQLDENGNEIILPKPDYEQYDGDYGSIPGDGLTTRDLYPSTGSASQVVRFMDEDLELPMAFRANVSYHRYLNDWLRVGVSAYYTKTTDMFVMENANLKKEAAFKLNGEGGREVYAPVDQVSDNGASQNAARISTQFADALMFTNGMETSNKAIVFDAAMRLPKEGKLNISYTMNEARGADRYRNEDDQRFVGDSYYNYDFINNGLSPDDFKHKFLVNLVTPKIAGFTFSAFLNVVQRGRFSALLNRTDVSGTRIRESTGYAAYIYDPDDPQTAVIQGEQFVTDMRNLLDNADENVREYLTENFGRYAQPNGGIQPWRYDLNVSIQNELSLFKDQKLVLSMDIFNLANLIDKNEGGHRTIFNDQIYNVVGFDEATQTYQYEVNKDYGSRRYQGDGFSIMLGVKYEF</sequence>
<name>A0ABT8L6E4_9BACT</name>
<evidence type="ECO:0000256" key="1">
    <source>
        <dbReference type="ARBA" id="ARBA00004571"/>
    </source>
</evidence>
<evidence type="ECO:0000256" key="3">
    <source>
        <dbReference type="ARBA" id="ARBA00022452"/>
    </source>
</evidence>